<comment type="caution">
    <text evidence="3">The sequence shown here is derived from an EMBL/GenBank/DDBJ whole genome shotgun (WGS) entry which is preliminary data.</text>
</comment>
<dbReference type="RefSeq" id="WP_072677804.1">
    <property type="nucleotide sequence ID" value="NZ_MPKY01000001.1"/>
</dbReference>
<feature type="transmembrane region" description="Helical" evidence="2">
    <location>
        <begin position="51"/>
        <end position="80"/>
    </location>
</feature>
<name>A0A1M2V0A6_MARNT</name>
<gene>
    <name evidence="3" type="ORF">BEE62_13650</name>
</gene>
<evidence type="ECO:0000256" key="1">
    <source>
        <dbReference type="SAM" id="MobiDB-lite"/>
    </source>
</evidence>
<dbReference type="OrthoDB" id="6363791at2"/>
<sequence>MRRKGTTDWPLLRAAVKDHLDFFFMLLGMGLVFGIVGGGVFYLGFGEWGAMIFGAFFALIGLALFISSFVTAYSSISYYYEQALLRKHGVEVDGVLTRKEADCQFHQEYDKHNRPLDEGHYQCNLLVEFDFQFNGQNCSGAFYLNKAELFDKLKEGDPLPLKVLRLDPSVHTVRERRLANMLKGREPQAPSLIPEGAEISQLA</sequence>
<evidence type="ECO:0000256" key="2">
    <source>
        <dbReference type="SAM" id="Phobius"/>
    </source>
</evidence>
<keyword evidence="4" id="KW-1185">Reference proteome</keyword>
<feature type="region of interest" description="Disordered" evidence="1">
    <location>
        <begin position="184"/>
        <end position="203"/>
    </location>
</feature>
<proteinExistence type="predicted"/>
<evidence type="ECO:0000313" key="4">
    <source>
        <dbReference type="Proteomes" id="UP000183986"/>
    </source>
</evidence>
<keyword evidence="2" id="KW-0472">Membrane</keyword>
<protein>
    <submittedName>
        <fullName evidence="3">DUF3592 domain-containing protein</fullName>
    </submittedName>
</protein>
<organism evidence="3 4">
    <name type="scientific">Marinobacter nauticus</name>
    <name type="common">Marinobacter hydrocarbonoclasticus</name>
    <name type="synonym">Marinobacter aquaeolei</name>
    <dbReference type="NCBI Taxonomy" id="2743"/>
    <lineage>
        <taxon>Bacteria</taxon>
        <taxon>Pseudomonadati</taxon>
        <taxon>Pseudomonadota</taxon>
        <taxon>Gammaproteobacteria</taxon>
        <taxon>Pseudomonadales</taxon>
        <taxon>Marinobacteraceae</taxon>
        <taxon>Marinobacter</taxon>
    </lineage>
</organism>
<dbReference type="Proteomes" id="UP000183986">
    <property type="component" value="Unassembled WGS sequence"/>
</dbReference>
<dbReference type="AlphaFoldDB" id="A0A1M2V0A6"/>
<dbReference type="EMBL" id="MPKY01000001">
    <property type="protein sequence ID" value="OJT01012.1"/>
    <property type="molecule type" value="Genomic_DNA"/>
</dbReference>
<keyword evidence="2" id="KW-0812">Transmembrane</keyword>
<feature type="transmembrane region" description="Helical" evidence="2">
    <location>
        <begin position="20"/>
        <end position="45"/>
    </location>
</feature>
<accession>A0A1M2V0A6</accession>
<evidence type="ECO:0000313" key="3">
    <source>
        <dbReference type="EMBL" id="OJT01012.1"/>
    </source>
</evidence>
<keyword evidence="2" id="KW-1133">Transmembrane helix</keyword>
<reference evidence="3" key="1">
    <citation type="submission" date="2016-11" db="EMBL/GenBank/DDBJ databases">
        <title>Draft Genome Sequence of Marinobacter hydrocarbonoclasticus strain STW2, a polyaromatic aromatic hydrocarbon degrading and denitrifying bacterium from rhizosphere of Seagrass Enhalus acodoides.</title>
        <authorList>
            <person name="Ling J."/>
            <person name="Dong J."/>
        </authorList>
    </citation>
    <scope>NUCLEOTIDE SEQUENCE [LARGE SCALE GENOMIC DNA]</scope>
    <source>
        <strain evidence="3">STW2</strain>
    </source>
</reference>